<dbReference type="EMBL" id="NIPV01000086">
    <property type="protein sequence ID" value="OWJ73926.1"/>
    <property type="molecule type" value="Genomic_DNA"/>
</dbReference>
<evidence type="ECO:0000259" key="1">
    <source>
        <dbReference type="Pfam" id="PF12728"/>
    </source>
</evidence>
<dbReference type="EMBL" id="NIPX01000019">
    <property type="protein sequence ID" value="OWJ83538.1"/>
    <property type="molecule type" value="Genomic_DNA"/>
</dbReference>
<evidence type="ECO:0000313" key="4">
    <source>
        <dbReference type="Proteomes" id="UP000196640"/>
    </source>
</evidence>
<protein>
    <recommendedName>
        <fullName evidence="1">Helix-turn-helix domain-containing protein</fullName>
    </recommendedName>
</protein>
<dbReference type="STRING" id="366616.CG51_06105"/>
<dbReference type="Proteomes" id="UP000214673">
    <property type="component" value="Unassembled WGS sequence"/>
</dbReference>
<feature type="domain" description="Helix-turn-helix" evidence="1">
    <location>
        <begin position="7"/>
        <end position="51"/>
    </location>
</feature>
<organism evidence="3 4">
    <name type="scientific">Haematobacter missouriensis</name>
    <dbReference type="NCBI Taxonomy" id="366616"/>
    <lineage>
        <taxon>Bacteria</taxon>
        <taxon>Pseudomonadati</taxon>
        <taxon>Pseudomonadota</taxon>
        <taxon>Alphaproteobacteria</taxon>
        <taxon>Rhodobacterales</taxon>
        <taxon>Paracoccaceae</taxon>
        <taxon>Haematobacter</taxon>
    </lineage>
</organism>
<dbReference type="AlphaFoldDB" id="A0A225CQ53"/>
<name>A0A225CQ53_9RHOB</name>
<reference evidence="4 5" key="1">
    <citation type="submission" date="2016-11" db="EMBL/GenBank/DDBJ databases">
        <title>Comparison of Traditional DNA-DNA Hybridization with In Silico Genomic Analysis.</title>
        <authorList>
            <person name="Nicholson A.C."/>
            <person name="Sammons S."/>
            <person name="Humrighouse B.W."/>
            <person name="Graziano J."/>
            <person name="Lasker B."/>
            <person name="Whitney A.M."/>
            <person name="Mcquiston J.R."/>
        </authorList>
    </citation>
    <scope>NUCLEOTIDE SEQUENCE [LARGE SCALE GENOMIC DNA]</scope>
    <source>
        <strain evidence="2 5">H1892</strain>
        <strain evidence="3 4">H2381</strain>
    </source>
</reference>
<dbReference type="NCBIfam" id="TIGR01764">
    <property type="entry name" value="excise"/>
    <property type="match status" value="1"/>
</dbReference>
<gene>
    <name evidence="3" type="ORF">CDV52_10965</name>
    <name evidence="2" type="ORF">CDV53_14450</name>
</gene>
<dbReference type="InterPro" id="IPR010093">
    <property type="entry name" value="SinI_DNA-bd"/>
</dbReference>
<dbReference type="InterPro" id="IPR041657">
    <property type="entry name" value="HTH_17"/>
</dbReference>
<sequence length="93" mass="10336">MQPARPYTPDTLADRWGCSGEKVRQLVKQGQLRGFRIGRMIRIPVSAVEEYEQCGNTALGASMAALSSLGMTTASDDAFVLVHSRERKPRQKR</sequence>
<evidence type="ECO:0000313" key="2">
    <source>
        <dbReference type="EMBL" id="OWJ73926.1"/>
    </source>
</evidence>
<dbReference type="Pfam" id="PF12728">
    <property type="entry name" value="HTH_17"/>
    <property type="match status" value="1"/>
</dbReference>
<dbReference type="OrthoDB" id="7872598at2"/>
<accession>A0A225CQ53</accession>
<comment type="caution">
    <text evidence="3">The sequence shown here is derived from an EMBL/GenBank/DDBJ whole genome shotgun (WGS) entry which is preliminary data.</text>
</comment>
<evidence type="ECO:0000313" key="3">
    <source>
        <dbReference type="EMBL" id="OWJ83538.1"/>
    </source>
</evidence>
<dbReference type="Proteomes" id="UP000196640">
    <property type="component" value="Unassembled WGS sequence"/>
</dbReference>
<keyword evidence="5" id="KW-1185">Reference proteome</keyword>
<evidence type="ECO:0000313" key="5">
    <source>
        <dbReference type="Proteomes" id="UP000214673"/>
    </source>
</evidence>
<dbReference type="GO" id="GO:0003677">
    <property type="term" value="F:DNA binding"/>
    <property type="evidence" value="ECO:0007669"/>
    <property type="project" value="InterPro"/>
</dbReference>
<proteinExistence type="predicted"/>